<accession>A0A1G9FA36</accession>
<keyword evidence="2" id="KW-1185">Reference proteome</keyword>
<organism evidence="1 2">
    <name type="scientific">Natronincola ferrireducens</name>
    <dbReference type="NCBI Taxonomy" id="393762"/>
    <lineage>
        <taxon>Bacteria</taxon>
        <taxon>Bacillati</taxon>
        <taxon>Bacillota</taxon>
        <taxon>Clostridia</taxon>
        <taxon>Peptostreptococcales</taxon>
        <taxon>Natronincolaceae</taxon>
        <taxon>Natronincola</taxon>
    </lineage>
</organism>
<evidence type="ECO:0000313" key="2">
    <source>
        <dbReference type="Proteomes" id="UP000198718"/>
    </source>
</evidence>
<reference evidence="1 2" key="1">
    <citation type="submission" date="2016-10" db="EMBL/GenBank/DDBJ databases">
        <authorList>
            <person name="de Groot N.N."/>
        </authorList>
    </citation>
    <scope>NUCLEOTIDE SEQUENCE [LARGE SCALE GENOMIC DNA]</scope>
    <source>
        <strain evidence="1 2">DSM 18346</strain>
    </source>
</reference>
<dbReference type="Proteomes" id="UP000198718">
    <property type="component" value="Unassembled WGS sequence"/>
</dbReference>
<dbReference type="OrthoDB" id="2087198at2"/>
<name>A0A1G9FA36_9FIRM</name>
<dbReference type="EMBL" id="FNFP01000004">
    <property type="protein sequence ID" value="SDK85246.1"/>
    <property type="molecule type" value="Genomic_DNA"/>
</dbReference>
<gene>
    <name evidence="1" type="ORF">SAMN05660472_02132</name>
</gene>
<evidence type="ECO:0000313" key="1">
    <source>
        <dbReference type="EMBL" id="SDK85246.1"/>
    </source>
</evidence>
<dbReference type="AlphaFoldDB" id="A0A1G9FA36"/>
<dbReference type="STRING" id="393762.SAMN05660472_02132"/>
<dbReference type="RefSeq" id="WP_090553675.1">
    <property type="nucleotide sequence ID" value="NZ_FNFP01000004.1"/>
</dbReference>
<sequence length="98" mass="10754">MFSSDQLNQLAKDVMNKLDPACNNGIVSLTTTQALAILALLAGTLEVTSVVVDRTQGVQLVLSGTLVKKEENEMDKIMKQLSHMPFDEVMKAMLGRFK</sequence>
<proteinExistence type="predicted"/>
<protein>
    <submittedName>
        <fullName evidence="1">Uncharacterized protein</fullName>
    </submittedName>
</protein>